<name>A0AA39CGD6_9EURO</name>
<dbReference type="AlphaFoldDB" id="A0AA39CGD6"/>
<keyword evidence="2" id="KW-1185">Reference proteome</keyword>
<comment type="caution">
    <text evidence="1">The sequence shown here is derived from an EMBL/GenBank/DDBJ whole genome shotgun (WGS) entry which is preliminary data.</text>
</comment>
<proteinExistence type="predicted"/>
<accession>A0AA39CGD6</accession>
<evidence type="ECO:0000313" key="2">
    <source>
        <dbReference type="Proteomes" id="UP001172673"/>
    </source>
</evidence>
<evidence type="ECO:0000313" key="1">
    <source>
        <dbReference type="EMBL" id="KAJ9607317.1"/>
    </source>
</evidence>
<protein>
    <submittedName>
        <fullName evidence="1">Uncharacterized protein</fullName>
    </submittedName>
</protein>
<dbReference type="Proteomes" id="UP001172673">
    <property type="component" value="Unassembled WGS sequence"/>
</dbReference>
<reference evidence="1" key="1">
    <citation type="submission" date="2022-10" db="EMBL/GenBank/DDBJ databases">
        <title>Culturing micro-colonial fungi from biological soil crusts in the Mojave desert and describing Neophaeococcomyces mojavensis, and introducing the new genera and species Taxawa tesnikishii.</title>
        <authorList>
            <person name="Kurbessoian T."/>
            <person name="Stajich J.E."/>
        </authorList>
    </citation>
    <scope>NUCLEOTIDE SEQUENCE</scope>
    <source>
        <strain evidence="1">TK_41</strain>
    </source>
</reference>
<sequence length="195" mass="21310">MLEVRQGKVRFGLRRRNRRTHVNGCSAGKYGEEPRLFDAQASIGLVTFDFLKIQVLRLQRQSHSGDSHVATPNIVSSDTLAGYRNQATAEPAKKEQIIAFTEAQSGTGTPGVCKLTGSLTTGSSHFKFSRVPLSPLFPALRPVQALLPKWNTEQARKSPAKKDYASCLMALMAIGTYRGVDPAFPKPPSTSNVRP</sequence>
<organism evidence="1 2">
    <name type="scientific">Cladophialophora chaetospira</name>
    <dbReference type="NCBI Taxonomy" id="386627"/>
    <lineage>
        <taxon>Eukaryota</taxon>
        <taxon>Fungi</taxon>
        <taxon>Dikarya</taxon>
        <taxon>Ascomycota</taxon>
        <taxon>Pezizomycotina</taxon>
        <taxon>Eurotiomycetes</taxon>
        <taxon>Chaetothyriomycetidae</taxon>
        <taxon>Chaetothyriales</taxon>
        <taxon>Herpotrichiellaceae</taxon>
        <taxon>Cladophialophora</taxon>
    </lineage>
</organism>
<gene>
    <name evidence="1" type="ORF">H2200_008390</name>
</gene>
<dbReference type="EMBL" id="JAPDRK010000012">
    <property type="protein sequence ID" value="KAJ9607317.1"/>
    <property type="molecule type" value="Genomic_DNA"/>
</dbReference>